<evidence type="ECO:0008006" key="3">
    <source>
        <dbReference type="Google" id="ProtNLM"/>
    </source>
</evidence>
<accession>A0A5J4V014</accession>
<dbReference type="GO" id="GO:0003676">
    <property type="term" value="F:nucleic acid binding"/>
    <property type="evidence" value="ECO:0007669"/>
    <property type="project" value="InterPro"/>
</dbReference>
<comment type="caution">
    <text evidence="1">The sequence shown here is derived from an EMBL/GenBank/DDBJ whole genome shotgun (WGS) entry which is preliminary data.</text>
</comment>
<dbReference type="OrthoDB" id="10065579at2759"/>
<proteinExistence type="predicted"/>
<dbReference type="Proteomes" id="UP000324800">
    <property type="component" value="Unassembled WGS sequence"/>
</dbReference>
<feature type="non-terminal residue" evidence="1">
    <location>
        <position position="1"/>
    </location>
</feature>
<dbReference type="Gene3D" id="3.30.420.10">
    <property type="entry name" value="Ribonuclease H-like superfamily/Ribonuclease H"/>
    <property type="match status" value="1"/>
</dbReference>
<reference evidence="1 2" key="1">
    <citation type="submission" date="2019-03" db="EMBL/GenBank/DDBJ databases">
        <title>Single cell metagenomics reveals metabolic interactions within the superorganism composed of flagellate Streblomastix strix and complex community of Bacteroidetes bacteria on its surface.</title>
        <authorList>
            <person name="Treitli S.C."/>
            <person name="Kolisko M."/>
            <person name="Husnik F."/>
            <person name="Keeling P."/>
            <person name="Hampl V."/>
        </authorList>
    </citation>
    <scope>NUCLEOTIDE SEQUENCE [LARGE SCALE GENOMIC DNA]</scope>
    <source>
        <strain evidence="1">ST1C</strain>
    </source>
</reference>
<gene>
    <name evidence="1" type="ORF">EZS28_028639</name>
</gene>
<evidence type="ECO:0000313" key="1">
    <source>
        <dbReference type="EMBL" id="KAA6375833.1"/>
    </source>
</evidence>
<dbReference type="AlphaFoldDB" id="A0A5J4V014"/>
<organism evidence="1 2">
    <name type="scientific">Streblomastix strix</name>
    <dbReference type="NCBI Taxonomy" id="222440"/>
    <lineage>
        <taxon>Eukaryota</taxon>
        <taxon>Metamonada</taxon>
        <taxon>Preaxostyla</taxon>
        <taxon>Oxymonadida</taxon>
        <taxon>Streblomastigidae</taxon>
        <taxon>Streblomastix</taxon>
    </lineage>
</organism>
<sequence length="92" mass="10436">TAAKTTKFISKSNIVRLSQPSYSPDLSPSDFYLFEYLKGALKGITFEIAQQSLAATEQILQKIDSRTLKRVFNNRLIRLRYVIDTGGANYED</sequence>
<evidence type="ECO:0000313" key="2">
    <source>
        <dbReference type="Proteomes" id="UP000324800"/>
    </source>
</evidence>
<dbReference type="InterPro" id="IPR036397">
    <property type="entry name" value="RNaseH_sf"/>
</dbReference>
<dbReference type="EMBL" id="SNRW01010956">
    <property type="protein sequence ID" value="KAA6375833.1"/>
    <property type="molecule type" value="Genomic_DNA"/>
</dbReference>
<name>A0A5J4V014_9EUKA</name>
<protein>
    <recommendedName>
        <fullName evidence="3">Tc1-like transposase DDE domain-containing protein</fullName>
    </recommendedName>
</protein>